<feature type="compositionally biased region" description="Pro residues" evidence="1">
    <location>
        <begin position="41"/>
        <end position="52"/>
    </location>
</feature>
<proteinExistence type="predicted"/>
<protein>
    <submittedName>
        <fullName evidence="2">Uncharacterized protein</fullName>
    </submittedName>
</protein>
<dbReference type="EMBL" id="JAKWBI020000073">
    <property type="protein sequence ID" value="KAJ2903707.1"/>
    <property type="molecule type" value="Genomic_DNA"/>
</dbReference>
<evidence type="ECO:0000313" key="3">
    <source>
        <dbReference type="Proteomes" id="UP001201980"/>
    </source>
</evidence>
<evidence type="ECO:0000313" key="2">
    <source>
        <dbReference type="EMBL" id="KAJ2903707.1"/>
    </source>
</evidence>
<dbReference type="Proteomes" id="UP001201980">
    <property type="component" value="Unassembled WGS sequence"/>
</dbReference>
<feature type="region of interest" description="Disordered" evidence="1">
    <location>
        <begin position="36"/>
        <end position="63"/>
    </location>
</feature>
<name>A0AAD5RTA3_9PEZI</name>
<comment type="caution">
    <text evidence="2">The sequence shown here is derived from an EMBL/GenBank/DDBJ whole genome shotgun (WGS) entry which is preliminary data.</text>
</comment>
<evidence type="ECO:0000256" key="1">
    <source>
        <dbReference type="SAM" id="MobiDB-lite"/>
    </source>
</evidence>
<sequence>MHNITPVCWENDIPLDLYNAAPEGVRFIPNIVLRASDGGAHPPPPPPFPFPPQTADQYRPHSRGSVADGGIGHLFPHHGVRTPGLFTFVSRRVFGFGIMPDNPEDKATRTRVLISTVPQYFPHLDLGHQ</sequence>
<dbReference type="AlphaFoldDB" id="A0AAD5RTA3"/>
<organism evidence="2 3">
    <name type="scientific">Zalerion maritima</name>
    <dbReference type="NCBI Taxonomy" id="339359"/>
    <lineage>
        <taxon>Eukaryota</taxon>
        <taxon>Fungi</taxon>
        <taxon>Dikarya</taxon>
        <taxon>Ascomycota</taxon>
        <taxon>Pezizomycotina</taxon>
        <taxon>Sordariomycetes</taxon>
        <taxon>Lulworthiomycetidae</taxon>
        <taxon>Lulworthiales</taxon>
        <taxon>Lulworthiaceae</taxon>
        <taxon>Zalerion</taxon>
    </lineage>
</organism>
<reference evidence="2" key="1">
    <citation type="submission" date="2022-07" db="EMBL/GenBank/DDBJ databases">
        <title>Draft genome sequence of Zalerion maritima ATCC 34329, a (micro)plastics degrading marine fungus.</title>
        <authorList>
            <person name="Paco A."/>
            <person name="Goncalves M.F.M."/>
            <person name="Rocha-Santos T.A.P."/>
            <person name="Alves A."/>
        </authorList>
    </citation>
    <scope>NUCLEOTIDE SEQUENCE</scope>
    <source>
        <strain evidence="2">ATCC 34329</strain>
    </source>
</reference>
<gene>
    <name evidence="2" type="ORF">MKZ38_009445</name>
</gene>
<keyword evidence="3" id="KW-1185">Reference proteome</keyword>
<accession>A0AAD5RTA3</accession>